<dbReference type="Proteomes" id="UP001501115">
    <property type="component" value="Unassembled WGS sequence"/>
</dbReference>
<proteinExistence type="predicted"/>
<protein>
    <submittedName>
        <fullName evidence="1">Uncharacterized protein</fullName>
    </submittedName>
</protein>
<organism evidence="1 2">
    <name type="scientific">Streptomyces venetus</name>
    <dbReference type="NCBI Taxonomy" id="1701086"/>
    <lineage>
        <taxon>Bacteria</taxon>
        <taxon>Bacillati</taxon>
        <taxon>Actinomycetota</taxon>
        <taxon>Actinomycetes</taxon>
        <taxon>Kitasatosporales</taxon>
        <taxon>Streptomycetaceae</taxon>
        <taxon>Streptomyces</taxon>
    </lineage>
</organism>
<keyword evidence="2" id="KW-1185">Reference proteome</keyword>
<name>A0ABP8G4Q0_9ACTN</name>
<dbReference type="RefSeq" id="WP_345662974.1">
    <property type="nucleotide sequence ID" value="NZ_BAABET010000006.1"/>
</dbReference>
<dbReference type="EMBL" id="BAABET010000006">
    <property type="protein sequence ID" value="GAA4317461.1"/>
    <property type="molecule type" value="Genomic_DNA"/>
</dbReference>
<comment type="caution">
    <text evidence="1">The sequence shown here is derived from an EMBL/GenBank/DDBJ whole genome shotgun (WGS) entry which is preliminary data.</text>
</comment>
<reference evidence="2" key="1">
    <citation type="journal article" date="2019" name="Int. J. Syst. Evol. Microbiol.">
        <title>The Global Catalogue of Microorganisms (GCM) 10K type strain sequencing project: providing services to taxonomists for standard genome sequencing and annotation.</title>
        <authorList>
            <consortium name="The Broad Institute Genomics Platform"/>
            <consortium name="The Broad Institute Genome Sequencing Center for Infectious Disease"/>
            <person name="Wu L."/>
            <person name="Ma J."/>
        </authorList>
    </citation>
    <scope>NUCLEOTIDE SEQUENCE [LARGE SCALE GENOMIC DNA]</scope>
    <source>
        <strain evidence="2">JCM 31290</strain>
    </source>
</reference>
<accession>A0ABP8G4Q0</accession>
<evidence type="ECO:0000313" key="1">
    <source>
        <dbReference type="EMBL" id="GAA4317461.1"/>
    </source>
</evidence>
<gene>
    <name evidence="1" type="ORF">GCM10023086_40460</name>
</gene>
<evidence type="ECO:0000313" key="2">
    <source>
        <dbReference type="Proteomes" id="UP001501115"/>
    </source>
</evidence>
<sequence>MGVGDVLDHAMSGTGRRCTSACAAVRSFTAVVRPVRGRTVAATLHFLVLPEGGGADTGRTGRVVWILPTGRQHGLTAVLPA</sequence>